<name>A0A8J5NDU3_HOMAM</name>
<dbReference type="GO" id="GO:0090435">
    <property type="term" value="P:protein localization to nuclear envelope"/>
    <property type="evidence" value="ECO:0007669"/>
    <property type="project" value="TreeGrafter"/>
</dbReference>
<dbReference type="InterPro" id="IPR039008">
    <property type="entry name" value="IF_rod_dom"/>
</dbReference>
<evidence type="ECO:0000256" key="1">
    <source>
        <dbReference type="ARBA" id="ARBA00004123"/>
    </source>
</evidence>
<feature type="domain" description="IF rod" evidence="7">
    <location>
        <begin position="1"/>
        <end position="17"/>
    </location>
</feature>
<dbReference type="GO" id="GO:0005882">
    <property type="term" value="C:intermediate filament"/>
    <property type="evidence" value="ECO:0007669"/>
    <property type="project" value="UniProtKB-KW"/>
</dbReference>
<dbReference type="InterPro" id="IPR018039">
    <property type="entry name" value="IF_conserved"/>
</dbReference>
<reference evidence="8" key="1">
    <citation type="journal article" date="2021" name="Sci. Adv.">
        <title>The American lobster genome reveals insights on longevity, neural, and immune adaptations.</title>
        <authorList>
            <person name="Polinski J.M."/>
            <person name="Zimin A.V."/>
            <person name="Clark K.F."/>
            <person name="Kohn A.B."/>
            <person name="Sadowski N."/>
            <person name="Timp W."/>
            <person name="Ptitsyn A."/>
            <person name="Khanna P."/>
            <person name="Romanova D.Y."/>
            <person name="Williams P."/>
            <person name="Greenwood S.J."/>
            <person name="Moroz L.L."/>
            <person name="Walt D.R."/>
            <person name="Bodnar A.G."/>
        </authorList>
    </citation>
    <scope>NUCLEOTIDE SEQUENCE</scope>
    <source>
        <strain evidence="8">GMGI-L3</strain>
    </source>
</reference>
<dbReference type="PANTHER" id="PTHR45721:SF11">
    <property type="entry name" value="LAMIN DM0-RELATED"/>
    <property type="match status" value="1"/>
</dbReference>
<evidence type="ECO:0000256" key="4">
    <source>
        <dbReference type="ARBA" id="ARBA00023242"/>
    </source>
</evidence>
<sequence length="195" mass="21918">MEIAAYRKLLEAEETRLNMSTSRTISTSTGKETPVRRTPLRSLKCKSTVLEEDTIRKSAFQSTAQSTGDIEIVEGCPDGKFVKLQNKSNKDFSIRGFQIIRTAGEAETTYKFHSKSKVPGGATVTIWSCDTEANHEPPLTIVMKNQKWAVADNMTTRLLSTSEEMAVRESKRETESSSTTREREFQPESKEEEVV</sequence>
<protein>
    <submittedName>
        <fullName evidence="8">Lamin Dm0-like 1</fullName>
    </submittedName>
</protein>
<dbReference type="GO" id="GO:0005652">
    <property type="term" value="C:nuclear lamina"/>
    <property type="evidence" value="ECO:0007669"/>
    <property type="project" value="TreeGrafter"/>
</dbReference>
<dbReference type="SUPFAM" id="SSF74853">
    <property type="entry name" value="Lamin A/C globular tail domain"/>
    <property type="match status" value="1"/>
</dbReference>
<dbReference type="EMBL" id="JAHLQT010001665">
    <property type="protein sequence ID" value="KAG7177848.1"/>
    <property type="molecule type" value="Genomic_DNA"/>
</dbReference>
<evidence type="ECO:0000259" key="6">
    <source>
        <dbReference type="PROSITE" id="PS51841"/>
    </source>
</evidence>
<evidence type="ECO:0000256" key="5">
    <source>
        <dbReference type="SAM" id="MobiDB-lite"/>
    </source>
</evidence>
<keyword evidence="9" id="KW-1185">Reference proteome</keyword>
<accession>A0A8J5NDU3</accession>
<feature type="domain" description="LTD" evidence="6">
    <location>
        <begin position="58"/>
        <end position="172"/>
    </location>
</feature>
<dbReference type="PROSITE" id="PS51841">
    <property type="entry name" value="LTD"/>
    <property type="match status" value="1"/>
</dbReference>
<keyword evidence="2" id="KW-0403">Intermediate filament</keyword>
<evidence type="ECO:0000256" key="3">
    <source>
        <dbReference type="ARBA" id="ARBA00023054"/>
    </source>
</evidence>
<keyword evidence="3" id="KW-0175">Coiled coil</keyword>
<dbReference type="GO" id="GO:0006998">
    <property type="term" value="P:nuclear envelope organization"/>
    <property type="evidence" value="ECO:0007669"/>
    <property type="project" value="TreeGrafter"/>
</dbReference>
<dbReference type="PROSITE" id="PS51842">
    <property type="entry name" value="IF_ROD_2"/>
    <property type="match status" value="1"/>
</dbReference>
<evidence type="ECO:0000313" key="9">
    <source>
        <dbReference type="Proteomes" id="UP000747542"/>
    </source>
</evidence>
<comment type="subcellular location">
    <subcellularLocation>
        <location evidence="1">Nucleus</location>
    </subcellularLocation>
</comment>
<dbReference type="GO" id="GO:0005200">
    <property type="term" value="F:structural constituent of cytoskeleton"/>
    <property type="evidence" value="ECO:0007669"/>
    <property type="project" value="TreeGrafter"/>
</dbReference>
<evidence type="ECO:0000259" key="7">
    <source>
        <dbReference type="PROSITE" id="PS51842"/>
    </source>
</evidence>
<feature type="region of interest" description="Disordered" evidence="5">
    <location>
        <begin position="159"/>
        <end position="195"/>
    </location>
</feature>
<comment type="caution">
    <text evidence="8">The sequence shown here is derived from an EMBL/GenBank/DDBJ whole genome shotgun (WGS) entry which is preliminary data.</text>
</comment>
<dbReference type="Proteomes" id="UP000747542">
    <property type="component" value="Unassembled WGS sequence"/>
</dbReference>
<keyword evidence="4" id="KW-0539">Nucleus</keyword>
<dbReference type="PANTHER" id="PTHR45721">
    <property type="entry name" value="LAMIN DM0-RELATED"/>
    <property type="match status" value="1"/>
</dbReference>
<dbReference type="PROSITE" id="PS00226">
    <property type="entry name" value="IF_ROD_1"/>
    <property type="match status" value="1"/>
</dbReference>
<evidence type="ECO:0000256" key="2">
    <source>
        <dbReference type="ARBA" id="ARBA00022754"/>
    </source>
</evidence>
<gene>
    <name evidence="8" type="primary">Lam-L1</name>
    <name evidence="8" type="ORF">Hamer_G020914</name>
</gene>
<dbReference type="GO" id="GO:0007097">
    <property type="term" value="P:nuclear migration"/>
    <property type="evidence" value="ECO:0007669"/>
    <property type="project" value="TreeGrafter"/>
</dbReference>
<feature type="compositionally biased region" description="Basic and acidic residues" evidence="5">
    <location>
        <begin position="165"/>
        <end position="195"/>
    </location>
</feature>
<dbReference type="InterPro" id="IPR001322">
    <property type="entry name" value="Lamin_tail_dom"/>
</dbReference>
<dbReference type="Pfam" id="PF00932">
    <property type="entry name" value="LTD"/>
    <property type="match status" value="1"/>
</dbReference>
<dbReference type="GO" id="GO:0031507">
    <property type="term" value="P:heterochromatin formation"/>
    <property type="evidence" value="ECO:0007669"/>
    <property type="project" value="TreeGrafter"/>
</dbReference>
<evidence type="ECO:0000313" key="8">
    <source>
        <dbReference type="EMBL" id="KAG7177848.1"/>
    </source>
</evidence>
<organism evidence="8 9">
    <name type="scientific">Homarus americanus</name>
    <name type="common">American lobster</name>
    <dbReference type="NCBI Taxonomy" id="6706"/>
    <lineage>
        <taxon>Eukaryota</taxon>
        <taxon>Metazoa</taxon>
        <taxon>Ecdysozoa</taxon>
        <taxon>Arthropoda</taxon>
        <taxon>Crustacea</taxon>
        <taxon>Multicrustacea</taxon>
        <taxon>Malacostraca</taxon>
        <taxon>Eumalacostraca</taxon>
        <taxon>Eucarida</taxon>
        <taxon>Decapoda</taxon>
        <taxon>Pleocyemata</taxon>
        <taxon>Astacidea</taxon>
        <taxon>Nephropoidea</taxon>
        <taxon>Nephropidae</taxon>
        <taxon>Homarus</taxon>
    </lineage>
</organism>
<dbReference type="AlphaFoldDB" id="A0A8J5NDU3"/>
<proteinExistence type="predicted"/>
<dbReference type="InterPro" id="IPR036415">
    <property type="entry name" value="Lamin_tail_dom_sf"/>
</dbReference>
<dbReference type="GO" id="GO:0051664">
    <property type="term" value="P:nuclear pore localization"/>
    <property type="evidence" value="ECO:0007669"/>
    <property type="project" value="TreeGrafter"/>
</dbReference>
<dbReference type="Gene3D" id="2.60.40.1260">
    <property type="entry name" value="Lamin Tail domain"/>
    <property type="match status" value="1"/>
</dbReference>